<dbReference type="InterPro" id="IPR013324">
    <property type="entry name" value="RNA_pol_sigma_r3/r4-like"/>
</dbReference>
<keyword evidence="3" id="KW-0731">Sigma factor</keyword>
<dbReference type="Proteomes" id="UP000249375">
    <property type="component" value="Chromosome"/>
</dbReference>
<name>A0A5P8EA11_9BACT</name>
<keyword evidence="2" id="KW-0805">Transcription regulation</keyword>
<gene>
    <name evidence="7" type="ORF">C7Y71_003275</name>
</gene>
<dbReference type="NCBIfam" id="TIGR02937">
    <property type="entry name" value="sigma70-ECF"/>
    <property type="match status" value="1"/>
</dbReference>
<dbReference type="InterPro" id="IPR013249">
    <property type="entry name" value="RNA_pol_sigma70_r4_t2"/>
</dbReference>
<sequence>MTLNERLIDKSTRREAFEEMVRTYSPQIYRQIRRMVQYHDDANDVMQDTFMKAWTALDSFRGDAKISTWLYRIATNESLSFLARQKAKISLEDADMVRTLESDTYFDGDEAALKLQRAIATLPDKQRAVFNLKYFEEMKYEEMSEILDTSVGALKASYHIAVKKIEAYFNETD</sequence>
<dbReference type="SUPFAM" id="SSF88946">
    <property type="entry name" value="Sigma2 domain of RNA polymerase sigma factors"/>
    <property type="match status" value="1"/>
</dbReference>
<evidence type="ECO:0000259" key="6">
    <source>
        <dbReference type="Pfam" id="PF08281"/>
    </source>
</evidence>
<dbReference type="RefSeq" id="WP_111898665.1">
    <property type="nucleotide sequence ID" value="NZ_CP033459.1"/>
</dbReference>
<organism evidence="7 8">
    <name type="scientific">Pseudoprevotella muciniphila</name>
    <dbReference type="NCBI Taxonomy" id="2133944"/>
    <lineage>
        <taxon>Bacteria</taxon>
        <taxon>Pseudomonadati</taxon>
        <taxon>Bacteroidota</taxon>
        <taxon>Bacteroidia</taxon>
        <taxon>Bacteroidales</taxon>
        <taxon>Prevotellaceae</taxon>
        <taxon>Pseudoprevotella</taxon>
    </lineage>
</organism>
<dbReference type="CDD" id="cd06171">
    <property type="entry name" value="Sigma70_r4"/>
    <property type="match status" value="1"/>
</dbReference>
<dbReference type="InterPro" id="IPR014284">
    <property type="entry name" value="RNA_pol_sigma-70_dom"/>
</dbReference>
<evidence type="ECO:0000256" key="2">
    <source>
        <dbReference type="ARBA" id="ARBA00023015"/>
    </source>
</evidence>
<dbReference type="InterPro" id="IPR039425">
    <property type="entry name" value="RNA_pol_sigma-70-like"/>
</dbReference>
<dbReference type="GO" id="GO:0016987">
    <property type="term" value="F:sigma factor activity"/>
    <property type="evidence" value="ECO:0007669"/>
    <property type="project" value="UniProtKB-KW"/>
</dbReference>
<feature type="domain" description="RNA polymerase sigma-70 region 2" evidence="5">
    <location>
        <begin position="20"/>
        <end position="86"/>
    </location>
</feature>
<comment type="similarity">
    <text evidence="1">Belongs to the sigma-70 factor family. ECF subfamily.</text>
</comment>
<protein>
    <submittedName>
        <fullName evidence="7">Sigma-70 family RNA polymerase sigma factor</fullName>
    </submittedName>
</protein>
<keyword evidence="4" id="KW-0804">Transcription</keyword>
<keyword evidence="8" id="KW-1185">Reference proteome</keyword>
<proteinExistence type="inferred from homology"/>
<feature type="domain" description="RNA polymerase sigma factor 70 region 4 type 2" evidence="6">
    <location>
        <begin position="113"/>
        <end position="165"/>
    </location>
</feature>
<reference evidence="7 8" key="1">
    <citation type="submission" date="2018-11" db="EMBL/GenBank/DDBJ databases">
        <authorList>
            <person name="Na S.W."/>
            <person name="Baik M."/>
        </authorList>
    </citation>
    <scope>NUCLEOTIDE SEQUENCE [LARGE SCALE GENOMIC DNA]</scope>
    <source>
        <strain evidence="7 8">E39</strain>
    </source>
</reference>
<evidence type="ECO:0000256" key="1">
    <source>
        <dbReference type="ARBA" id="ARBA00010641"/>
    </source>
</evidence>
<dbReference type="Pfam" id="PF04542">
    <property type="entry name" value="Sigma70_r2"/>
    <property type="match status" value="1"/>
</dbReference>
<dbReference type="OrthoDB" id="9780326at2"/>
<dbReference type="InterPro" id="IPR007627">
    <property type="entry name" value="RNA_pol_sigma70_r2"/>
</dbReference>
<dbReference type="Gene3D" id="1.10.10.10">
    <property type="entry name" value="Winged helix-like DNA-binding domain superfamily/Winged helix DNA-binding domain"/>
    <property type="match status" value="1"/>
</dbReference>
<evidence type="ECO:0000313" key="8">
    <source>
        <dbReference type="Proteomes" id="UP000249375"/>
    </source>
</evidence>
<dbReference type="GO" id="GO:0006352">
    <property type="term" value="P:DNA-templated transcription initiation"/>
    <property type="evidence" value="ECO:0007669"/>
    <property type="project" value="InterPro"/>
</dbReference>
<dbReference type="KEGG" id="alq:C7Y71_003275"/>
<dbReference type="GO" id="GO:0003677">
    <property type="term" value="F:DNA binding"/>
    <property type="evidence" value="ECO:0007669"/>
    <property type="project" value="InterPro"/>
</dbReference>
<dbReference type="Pfam" id="PF08281">
    <property type="entry name" value="Sigma70_r4_2"/>
    <property type="match status" value="1"/>
</dbReference>
<dbReference type="Gene3D" id="1.10.1740.10">
    <property type="match status" value="1"/>
</dbReference>
<evidence type="ECO:0000256" key="3">
    <source>
        <dbReference type="ARBA" id="ARBA00023082"/>
    </source>
</evidence>
<evidence type="ECO:0000256" key="4">
    <source>
        <dbReference type="ARBA" id="ARBA00023163"/>
    </source>
</evidence>
<dbReference type="InterPro" id="IPR036388">
    <property type="entry name" value="WH-like_DNA-bd_sf"/>
</dbReference>
<dbReference type="AlphaFoldDB" id="A0A5P8EA11"/>
<dbReference type="InterPro" id="IPR013325">
    <property type="entry name" value="RNA_pol_sigma_r2"/>
</dbReference>
<evidence type="ECO:0000259" key="5">
    <source>
        <dbReference type="Pfam" id="PF04542"/>
    </source>
</evidence>
<dbReference type="PANTHER" id="PTHR43133">
    <property type="entry name" value="RNA POLYMERASE ECF-TYPE SIGMA FACTO"/>
    <property type="match status" value="1"/>
</dbReference>
<dbReference type="SUPFAM" id="SSF88659">
    <property type="entry name" value="Sigma3 and sigma4 domains of RNA polymerase sigma factors"/>
    <property type="match status" value="1"/>
</dbReference>
<dbReference type="EMBL" id="CP033459">
    <property type="protein sequence ID" value="QFQ13690.1"/>
    <property type="molecule type" value="Genomic_DNA"/>
</dbReference>
<accession>A0A5P8EA11</accession>
<evidence type="ECO:0000313" key="7">
    <source>
        <dbReference type="EMBL" id="QFQ13690.1"/>
    </source>
</evidence>
<dbReference type="PANTHER" id="PTHR43133:SF51">
    <property type="entry name" value="RNA POLYMERASE SIGMA FACTOR"/>
    <property type="match status" value="1"/>
</dbReference>